<feature type="binding site" evidence="8">
    <location>
        <position position="88"/>
    </location>
    <ligand>
        <name>FAD</name>
        <dbReference type="ChEBI" id="CHEBI:57692"/>
    </ligand>
</feature>
<evidence type="ECO:0000256" key="8">
    <source>
        <dbReference type="PIRSR" id="PIRSR601834-1"/>
    </source>
</evidence>
<dbReference type="Proteomes" id="UP000800235">
    <property type="component" value="Unassembled WGS sequence"/>
</dbReference>
<feature type="non-terminal residue" evidence="10">
    <location>
        <position position="325"/>
    </location>
</feature>
<evidence type="ECO:0000256" key="3">
    <source>
        <dbReference type="ARBA" id="ARBA00006105"/>
    </source>
</evidence>
<dbReference type="InterPro" id="IPR008333">
    <property type="entry name" value="Cbr1-like_FAD-bd_dom"/>
</dbReference>
<dbReference type="EMBL" id="MU007115">
    <property type="protein sequence ID" value="KAF2419887.1"/>
    <property type="molecule type" value="Genomic_DNA"/>
</dbReference>
<name>A0A9P4NG71_9PEZI</name>
<dbReference type="OrthoDB" id="432685at2759"/>
<evidence type="ECO:0000256" key="2">
    <source>
        <dbReference type="ARBA" id="ARBA00004370"/>
    </source>
</evidence>
<keyword evidence="4 8" id="KW-0285">Flavoprotein</keyword>
<dbReference type="GO" id="GO:0016491">
    <property type="term" value="F:oxidoreductase activity"/>
    <property type="evidence" value="ECO:0007669"/>
    <property type="project" value="UniProtKB-KW"/>
</dbReference>
<dbReference type="GO" id="GO:0016020">
    <property type="term" value="C:membrane"/>
    <property type="evidence" value="ECO:0007669"/>
    <property type="project" value="UniProtKB-SubCell"/>
</dbReference>
<proteinExistence type="inferred from homology"/>
<dbReference type="SUPFAM" id="SSF52343">
    <property type="entry name" value="Ferredoxin reductase-like, C-terminal NADP-linked domain"/>
    <property type="match status" value="1"/>
</dbReference>
<feature type="binding site" evidence="8">
    <location>
        <position position="116"/>
    </location>
    <ligand>
        <name>FAD</name>
        <dbReference type="ChEBI" id="CHEBI:57692"/>
    </ligand>
</feature>
<dbReference type="Gene3D" id="2.40.30.10">
    <property type="entry name" value="Translation factors"/>
    <property type="match status" value="1"/>
</dbReference>
<dbReference type="Gene3D" id="3.40.50.80">
    <property type="entry name" value="Nucleotide-binding domain of ferredoxin-NADP reductase (FNR) module"/>
    <property type="match status" value="1"/>
</dbReference>
<evidence type="ECO:0000313" key="10">
    <source>
        <dbReference type="EMBL" id="KAF2419887.1"/>
    </source>
</evidence>
<evidence type="ECO:0000256" key="7">
    <source>
        <dbReference type="ARBA" id="ARBA00023136"/>
    </source>
</evidence>
<dbReference type="InterPro" id="IPR039261">
    <property type="entry name" value="FNR_nucleotide-bd"/>
</dbReference>
<feature type="non-terminal residue" evidence="10">
    <location>
        <position position="1"/>
    </location>
</feature>
<dbReference type="Pfam" id="PF00970">
    <property type="entry name" value="FAD_binding_6"/>
    <property type="match status" value="1"/>
</dbReference>
<dbReference type="CDD" id="cd06183">
    <property type="entry name" value="cyt_b5_reduct_like"/>
    <property type="match status" value="1"/>
</dbReference>
<comment type="similarity">
    <text evidence="3">Belongs to the flavoprotein pyridine nucleotide cytochrome reductase family.</text>
</comment>
<keyword evidence="11" id="KW-1185">Reference proteome</keyword>
<keyword evidence="6" id="KW-0560">Oxidoreductase</keyword>
<dbReference type="PANTHER" id="PTHR19370">
    <property type="entry name" value="NADH-CYTOCHROME B5 REDUCTASE"/>
    <property type="match status" value="1"/>
</dbReference>
<keyword evidence="7" id="KW-0472">Membrane</keyword>
<evidence type="ECO:0000256" key="4">
    <source>
        <dbReference type="ARBA" id="ARBA00022630"/>
    </source>
</evidence>
<sequence>LLGASAGGGYIYRKSIAPNLQEEQSLNPYTFTPYTLVTKEAVSSTSSIFILRPKQCKGSTSQLVEEARKRGVWSIQAKQPQLQIGRSYTPLPDTDGPVKNDDMRILIRREQGGEVSNYLHNLPDYSSIDLRGPHLEVEIPQNVKQVLFLAGGTGIAPAMQVAEILAGRAGSKMHILWANRRREECVGGQNKANSRSNTQVLRSWIALFGFGATAQENSTSKSDSSPSLVVQGLQKLQNTSNGKINITYYVDEERRLIQSGDIEAHLKSLAQKADTANKLILISGPDGFVEHFAGKKTWQEGKEVQGPLGGVLAQINLSGWKVIKL</sequence>
<dbReference type="SUPFAM" id="SSF63380">
    <property type="entry name" value="Riboflavin synthase domain-like"/>
    <property type="match status" value="1"/>
</dbReference>
<evidence type="ECO:0000313" key="11">
    <source>
        <dbReference type="Proteomes" id="UP000800235"/>
    </source>
</evidence>
<feature type="binding site" evidence="8">
    <location>
        <position position="86"/>
    </location>
    <ligand>
        <name>FAD</name>
        <dbReference type="ChEBI" id="CHEBI:57692"/>
    </ligand>
</feature>
<comment type="caution">
    <text evidence="10">The sequence shown here is derived from an EMBL/GenBank/DDBJ whole genome shotgun (WGS) entry which is preliminary data.</text>
</comment>
<dbReference type="InterPro" id="IPR001834">
    <property type="entry name" value="CBR-like"/>
</dbReference>
<keyword evidence="5 8" id="KW-0274">FAD</keyword>
<comment type="cofactor">
    <cofactor evidence="1 8">
        <name>FAD</name>
        <dbReference type="ChEBI" id="CHEBI:57692"/>
    </cofactor>
</comment>
<evidence type="ECO:0000256" key="6">
    <source>
        <dbReference type="ARBA" id="ARBA00023002"/>
    </source>
</evidence>
<feature type="binding site" evidence="8">
    <location>
        <position position="115"/>
    </location>
    <ligand>
        <name>FAD</name>
        <dbReference type="ChEBI" id="CHEBI:57692"/>
    </ligand>
</feature>
<dbReference type="PANTHER" id="PTHR19370:SF189">
    <property type="entry name" value="CYTOCHROME C MITOCHONDRIAL IMPORT FACTOR CYC2"/>
    <property type="match status" value="1"/>
</dbReference>
<dbReference type="GO" id="GO:0005739">
    <property type="term" value="C:mitochondrion"/>
    <property type="evidence" value="ECO:0007669"/>
    <property type="project" value="TreeGrafter"/>
</dbReference>
<dbReference type="InterPro" id="IPR017938">
    <property type="entry name" value="Riboflavin_synthase-like_b-brl"/>
</dbReference>
<reference evidence="10" key="1">
    <citation type="journal article" date="2020" name="Stud. Mycol.">
        <title>101 Dothideomycetes genomes: a test case for predicting lifestyles and emergence of pathogens.</title>
        <authorList>
            <person name="Haridas S."/>
            <person name="Albert R."/>
            <person name="Binder M."/>
            <person name="Bloem J."/>
            <person name="Labutti K."/>
            <person name="Salamov A."/>
            <person name="Andreopoulos B."/>
            <person name="Baker S."/>
            <person name="Barry K."/>
            <person name="Bills G."/>
            <person name="Bluhm B."/>
            <person name="Cannon C."/>
            <person name="Castanera R."/>
            <person name="Culley D."/>
            <person name="Daum C."/>
            <person name="Ezra D."/>
            <person name="Gonzalez J."/>
            <person name="Henrissat B."/>
            <person name="Kuo A."/>
            <person name="Liang C."/>
            <person name="Lipzen A."/>
            <person name="Lutzoni F."/>
            <person name="Magnuson J."/>
            <person name="Mondo S."/>
            <person name="Nolan M."/>
            <person name="Ohm R."/>
            <person name="Pangilinan J."/>
            <person name="Park H.-J."/>
            <person name="Ramirez L."/>
            <person name="Alfaro M."/>
            <person name="Sun H."/>
            <person name="Tritt A."/>
            <person name="Yoshinaga Y."/>
            <person name="Zwiers L.-H."/>
            <person name="Turgeon B."/>
            <person name="Goodwin S."/>
            <person name="Spatafora J."/>
            <person name="Crous P."/>
            <person name="Grigoriev I."/>
        </authorList>
    </citation>
    <scope>NUCLEOTIDE SEQUENCE</scope>
    <source>
        <strain evidence="10">CBS 130266</strain>
    </source>
</reference>
<dbReference type="AlphaFoldDB" id="A0A9P4NG71"/>
<feature type="binding site" evidence="8">
    <location>
        <position position="106"/>
    </location>
    <ligand>
        <name>FAD</name>
        <dbReference type="ChEBI" id="CHEBI:57692"/>
    </ligand>
</feature>
<evidence type="ECO:0000256" key="1">
    <source>
        <dbReference type="ARBA" id="ARBA00001974"/>
    </source>
</evidence>
<protein>
    <recommendedName>
        <fullName evidence="9">Flavoprotein pyridine nucleotide cytochrome reductase-like FAD-binding domain-containing protein</fullName>
    </recommendedName>
</protein>
<gene>
    <name evidence="10" type="ORF">EJ08DRAFT_573749</name>
</gene>
<dbReference type="PRINTS" id="PR00406">
    <property type="entry name" value="CYTB5RDTASE"/>
</dbReference>
<evidence type="ECO:0000256" key="5">
    <source>
        <dbReference type="ARBA" id="ARBA00022827"/>
    </source>
</evidence>
<evidence type="ECO:0000259" key="9">
    <source>
        <dbReference type="Pfam" id="PF00970"/>
    </source>
</evidence>
<feature type="domain" description="Flavoprotein pyridine nucleotide cytochrome reductase-like FAD-binding" evidence="9">
    <location>
        <begin position="74"/>
        <end position="137"/>
    </location>
</feature>
<organism evidence="10 11">
    <name type="scientific">Tothia fuscella</name>
    <dbReference type="NCBI Taxonomy" id="1048955"/>
    <lineage>
        <taxon>Eukaryota</taxon>
        <taxon>Fungi</taxon>
        <taxon>Dikarya</taxon>
        <taxon>Ascomycota</taxon>
        <taxon>Pezizomycotina</taxon>
        <taxon>Dothideomycetes</taxon>
        <taxon>Pleosporomycetidae</taxon>
        <taxon>Venturiales</taxon>
        <taxon>Cylindrosympodiaceae</taxon>
        <taxon>Tothia</taxon>
    </lineage>
</organism>
<accession>A0A9P4NG71</accession>
<comment type="subcellular location">
    <subcellularLocation>
        <location evidence="2">Membrane</location>
    </subcellularLocation>
</comment>